<organism evidence="2 3">
    <name type="scientific">Glycine soja</name>
    <name type="common">Wild soybean</name>
    <dbReference type="NCBI Taxonomy" id="3848"/>
    <lineage>
        <taxon>Eukaryota</taxon>
        <taxon>Viridiplantae</taxon>
        <taxon>Streptophyta</taxon>
        <taxon>Embryophyta</taxon>
        <taxon>Tracheophyta</taxon>
        <taxon>Spermatophyta</taxon>
        <taxon>Magnoliopsida</taxon>
        <taxon>eudicotyledons</taxon>
        <taxon>Gunneridae</taxon>
        <taxon>Pentapetalae</taxon>
        <taxon>rosids</taxon>
        <taxon>fabids</taxon>
        <taxon>Fabales</taxon>
        <taxon>Fabaceae</taxon>
        <taxon>Papilionoideae</taxon>
        <taxon>50 kb inversion clade</taxon>
        <taxon>NPAAA clade</taxon>
        <taxon>indigoferoid/millettioid clade</taxon>
        <taxon>Phaseoleae</taxon>
        <taxon>Glycine</taxon>
        <taxon>Glycine subgen. Soja</taxon>
    </lineage>
</organism>
<feature type="chain" id="PRO_5019071167" evidence="1">
    <location>
        <begin position="17"/>
        <end position="110"/>
    </location>
</feature>
<gene>
    <name evidence="2" type="ORF">D0Y65_017081</name>
</gene>
<proteinExistence type="predicted"/>
<accession>A0A445JT97</accession>
<dbReference type="EMBL" id="QZWG01000007">
    <property type="protein sequence ID" value="RZC01716.1"/>
    <property type="molecule type" value="Genomic_DNA"/>
</dbReference>
<comment type="caution">
    <text evidence="2">The sequence shown here is derived from an EMBL/GenBank/DDBJ whole genome shotgun (WGS) entry which is preliminary data.</text>
</comment>
<dbReference type="AlphaFoldDB" id="A0A445JT97"/>
<evidence type="ECO:0000256" key="1">
    <source>
        <dbReference type="SAM" id="SignalP"/>
    </source>
</evidence>
<feature type="signal peptide" evidence="1">
    <location>
        <begin position="1"/>
        <end position="16"/>
    </location>
</feature>
<name>A0A445JT97_GLYSO</name>
<keyword evidence="3" id="KW-1185">Reference proteome</keyword>
<evidence type="ECO:0000313" key="3">
    <source>
        <dbReference type="Proteomes" id="UP000289340"/>
    </source>
</evidence>
<protein>
    <submittedName>
        <fullName evidence="2">Uncharacterized protein</fullName>
    </submittedName>
</protein>
<sequence>CLVLCCVVALTALTSFKRSHHSSLIFPPKQQKLQHLRIYRFRCSGTNPNTLEFDDLYYNLLLAPLMQLGTGREIITASLISRIQLYNHYTQLIRGGGVEDRNYYTEKGHT</sequence>
<keyword evidence="1" id="KW-0732">Signal</keyword>
<reference evidence="2 3" key="1">
    <citation type="submission" date="2018-09" db="EMBL/GenBank/DDBJ databases">
        <title>A high-quality reference genome of wild soybean provides a powerful tool to mine soybean genomes.</title>
        <authorList>
            <person name="Xie M."/>
            <person name="Chung C.Y.L."/>
            <person name="Li M.-W."/>
            <person name="Wong F.-L."/>
            <person name="Chan T.-F."/>
            <person name="Lam H.-M."/>
        </authorList>
    </citation>
    <scope>NUCLEOTIDE SEQUENCE [LARGE SCALE GENOMIC DNA]</scope>
    <source>
        <strain evidence="3">cv. W05</strain>
        <tissue evidence="2">Hypocotyl of etiolated seedlings</tissue>
    </source>
</reference>
<feature type="non-terminal residue" evidence="2">
    <location>
        <position position="1"/>
    </location>
</feature>
<evidence type="ECO:0000313" key="2">
    <source>
        <dbReference type="EMBL" id="RZC01716.1"/>
    </source>
</evidence>
<dbReference type="Proteomes" id="UP000289340">
    <property type="component" value="Chromosome 7"/>
</dbReference>